<dbReference type="CDD" id="cd00082">
    <property type="entry name" value="HisKA"/>
    <property type="match status" value="1"/>
</dbReference>
<dbReference type="PROSITE" id="PS50109">
    <property type="entry name" value="HIS_KIN"/>
    <property type="match status" value="1"/>
</dbReference>
<feature type="domain" description="HAMP" evidence="12">
    <location>
        <begin position="235"/>
        <end position="287"/>
    </location>
</feature>
<dbReference type="InterPro" id="IPR004358">
    <property type="entry name" value="Sig_transdc_His_kin-like_C"/>
</dbReference>
<dbReference type="Gene3D" id="6.10.340.10">
    <property type="match status" value="1"/>
</dbReference>
<comment type="subcellular location">
    <subcellularLocation>
        <location evidence="2">Membrane</location>
    </subcellularLocation>
</comment>
<dbReference type="SMART" id="SM00387">
    <property type="entry name" value="HATPase_c"/>
    <property type="match status" value="1"/>
</dbReference>
<evidence type="ECO:0000256" key="4">
    <source>
        <dbReference type="ARBA" id="ARBA00022553"/>
    </source>
</evidence>
<dbReference type="Pfam" id="PF00672">
    <property type="entry name" value="HAMP"/>
    <property type="match status" value="1"/>
</dbReference>
<keyword evidence="5" id="KW-0808">Transferase</keyword>
<reference evidence="13 14" key="1">
    <citation type="submission" date="2019-07" db="EMBL/GenBank/DDBJ databases">
        <title>Litoreibacter alkalisoli sp. nov., isolated from saline-alkaline soil.</title>
        <authorList>
            <person name="Wang S."/>
            <person name="Xu L."/>
            <person name="Xing Y.-T."/>
            <person name="Sun J.-Q."/>
        </authorList>
    </citation>
    <scope>NUCLEOTIDE SEQUENCE [LARGE SCALE GENOMIC DNA]</scope>
    <source>
        <strain evidence="13 14">LN3S51</strain>
        <plasmid evidence="13 14">unnamed2</plasmid>
    </source>
</reference>
<dbReference type="SUPFAM" id="SSF55874">
    <property type="entry name" value="ATPase domain of HSP90 chaperone/DNA topoisomerase II/histidine kinase"/>
    <property type="match status" value="1"/>
</dbReference>
<keyword evidence="6" id="KW-0547">Nucleotide-binding</keyword>
<sequence length="556" mass="61331">MLAVWVQRDPTSLKGAATGNMKIKTKLFASHLIMAAVVSLIAAVFITVLRTGETNQRELSTSYEQIRAINFIAAWANDYSEQVAELFILGTDTTEIIEARDGLLDALARKEDLLLAEMRQHPNDGAPRPEHPELNRIDAMREMVLELDHVRKEVEVLLSDGHQADAEVIYRNQIEHRLDSVLGDLIDSATVNERAEVNAAIASSAQLSDRMRFLAFALVGTAALLALGNALMLHRGISRPISALSEGADAVGRGDLSHTVDVSSRDELGALAERFNVMTSQLRDQRDRLLHANDLLEKQVAERTRELSERSEQVEHANRRLRDIDANRAQFFADISHELRTPLTILRGHAEVTLRAPDSSNERLRQSLTQVVRKADQIGRLVEDLLFLARSEAGTITVETEPVDLQEVFADVLLDCHGLRRRPGVTISPQQAVLEPVMVTGDPGRLRQAIMIPVDNAIRVAPAGSVVSLDLGVVDRWVRIAVIDQGPGFTPDEAKQAFSRFYSGRRTRGRSDSGTGLGLAIAHWIINQHNGRISVHSTPGHGAEIRIDLPLSAEPK</sequence>
<dbReference type="GO" id="GO:0016020">
    <property type="term" value="C:membrane"/>
    <property type="evidence" value="ECO:0007669"/>
    <property type="project" value="UniProtKB-SubCell"/>
</dbReference>
<dbReference type="Proteomes" id="UP000318483">
    <property type="component" value="Plasmid unnamed2"/>
</dbReference>
<dbReference type="EC" id="2.7.13.3" evidence="3"/>
<evidence type="ECO:0000259" key="11">
    <source>
        <dbReference type="PROSITE" id="PS50109"/>
    </source>
</evidence>
<organism evidence="13 14">
    <name type="scientific">Qingshengfaniella alkalisoli</name>
    <dbReference type="NCBI Taxonomy" id="2599296"/>
    <lineage>
        <taxon>Bacteria</taxon>
        <taxon>Pseudomonadati</taxon>
        <taxon>Pseudomonadota</taxon>
        <taxon>Alphaproteobacteria</taxon>
        <taxon>Rhodobacterales</taxon>
        <taxon>Paracoccaceae</taxon>
        <taxon>Qingshengfaniella</taxon>
    </lineage>
</organism>
<evidence type="ECO:0000256" key="7">
    <source>
        <dbReference type="ARBA" id="ARBA00022777"/>
    </source>
</evidence>
<keyword evidence="7" id="KW-0418">Kinase</keyword>
<evidence type="ECO:0000256" key="10">
    <source>
        <dbReference type="SAM" id="Phobius"/>
    </source>
</evidence>
<dbReference type="AlphaFoldDB" id="A0A5B8J9V2"/>
<dbReference type="Pfam" id="PF00512">
    <property type="entry name" value="HisKA"/>
    <property type="match status" value="1"/>
</dbReference>
<dbReference type="InterPro" id="IPR050351">
    <property type="entry name" value="BphY/WalK/GraS-like"/>
</dbReference>
<evidence type="ECO:0000256" key="3">
    <source>
        <dbReference type="ARBA" id="ARBA00012438"/>
    </source>
</evidence>
<dbReference type="FunFam" id="1.10.287.130:FF:000001">
    <property type="entry name" value="Two-component sensor histidine kinase"/>
    <property type="match status" value="1"/>
</dbReference>
<feature type="transmembrane region" description="Helical" evidence="10">
    <location>
        <begin position="28"/>
        <end position="49"/>
    </location>
</feature>
<keyword evidence="8" id="KW-0067">ATP-binding</keyword>
<keyword evidence="10" id="KW-1133">Transmembrane helix</keyword>
<geneLocation type="plasmid" evidence="13 14">
    <name>unnamed2</name>
</geneLocation>
<keyword evidence="4" id="KW-0597">Phosphoprotein</keyword>
<dbReference type="SMART" id="SM00388">
    <property type="entry name" value="HisKA"/>
    <property type="match status" value="1"/>
</dbReference>
<evidence type="ECO:0000256" key="6">
    <source>
        <dbReference type="ARBA" id="ARBA00022741"/>
    </source>
</evidence>
<evidence type="ECO:0000313" key="14">
    <source>
        <dbReference type="Proteomes" id="UP000318483"/>
    </source>
</evidence>
<keyword evidence="9" id="KW-0902">Two-component regulatory system</keyword>
<dbReference type="Gene3D" id="3.30.565.10">
    <property type="entry name" value="Histidine kinase-like ATPase, C-terminal domain"/>
    <property type="match status" value="1"/>
</dbReference>
<gene>
    <name evidence="13" type="ORF">FPZ52_15020</name>
</gene>
<dbReference type="Pfam" id="PF02518">
    <property type="entry name" value="HATPase_c"/>
    <property type="match status" value="1"/>
</dbReference>
<dbReference type="GO" id="GO:0030295">
    <property type="term" value="F:protein kinase activator activity"/>
    <property type="evidence" value="ECO:0007669"/>
    <property type="project" value="TreeGrafter"/>
</dbReference>
<dbReference type="GO" id="GO:0000156">
    <property type="term" value="F:phosphorelay response regulator activity"/>
    <property type="evidence" value="ECO:0007669"/>
    <property type="project" value="TreeGrafter"/>
</dbReference>
<dbReference type="GO" id="GO:0000155">
    <property type="term" value="F:phosphorelay sensor kinase activity"/>
    <property type="evidence" value="ECO:0007669"/>
    <property type="project" value="InterPro"/>
</dbReference>
<dbReference type="EMBL" id="CP042263">
    <property type="protein sequence ID" value="QDY71000.1"/>
    <property type="molecule type" value="Genomic_DNA"/>
</dbReference>
<dbReference type="PANTHER" id="PTHR42878:SF7">
    <property type="entry name" value="SENSOR HISTIDINE KINASE GLRK"/>
    <property type="match status" value="1"/>
</dbReference>
<dbReference type="PROSITE" id="PS50885">
    <property type="entry name" value="HAMP"/>
    <property type="match status" value="1"/>
</dbReference>
<dbReference type="SUPFAM" id="SSF47384">
    <property type="entry name" value="Homodimeric domain of signal transducing histidine kinase"/>
    <property type="match status" value="1"/>
</dbReference>
<evidence type="ECO:0000313" key="13">
    <source>
        <dbReference type="EMBL" id="QDY71000.1"/>
    </source>
</evidence>
<name>A0A5B8J9V2_9RHOB</name>
<dbReference type="CDD" id="cd06225">
    <property type="entry name" value="HAMP"/>
    <property type="match status" value="1"/>
</dbReference>
<keyword evidence="10" id="KW-0472">Membrane</keyword>
<dbReference type="OrthoDB" id="9809766at2"/>
<proteinExistence type="predicted"/>
<dbReference type="InterPro" id="IPR003661">
    <property type="entry name" value="HisK_dim/P_dom"/>
</dbReference>
<accession>A0A5B8J9V2</accession>
<dbReference type="PRINTS" id="PR00344">
    <property type="entry name" value="BCTRLSENSOR"/>
</dbReference>
<keyword evidence="13" id="KW-0614">Plasmid</keyword>
<protein>
    <recommendedName>
        <fullName evidence="3">histidine kinase</fullName>
        <ecNumber evidence="3">2.7.13.3</ecNumber>
    </recommendedName>
</protein>
<evidence type="ECO:0000256" key="2">
    <source>
        <dbReference type="ARBA" id="ARBA00004370"/>
    </source>
</evidence>
<keyword evidence="14" id="KW-1185">Reference proteome</keyword>
<dbReference type="InterPro" id="IPR005467">
    <property type="entry name" value="His_kinase_dom"/>
</dbReference>
<dbReference type="CDD" id="cd00075">
    <property type="entry name" value="HATPase"/>
    <property type="match status" value="1"/>
</dbReference>
<dbReference type="GO" id="GO:0007234">
    <property type="term" value="P:osmosensory signaling via phosphorelay pathway"/>
    <property type="evidence" value="ECO:0007669"/>
    <property type="project" value="TreeGrafter"/>
</dbReference>
<evidence type="ECO:0000256" key="5">
    <source>
        <dbReference type="ARBA" id="ARBA00022679"/>
    </source>
</evidence>
<feature type="domain" description="Histidine kinase" evidence="11">
    <location>
        <begin position="334"/>
        <end position="553"/>
    </location>
</feature>
<evidence type="ECO:0000256" key="9">
    <source>
        <dbReference type="ARBA" id="ARBA00023012"/>
    </source>
</evidence>
<dbReference type="Gene3D" id="1.10.287.130">
    <property type="match status" value="1"/>
</dbReference>
<dbReference type="KEGG" id="lit:FPZ52_15020"/>
<dbReference type="GO" id="GO:0005524">
    <property type="term" value="F:ATP binding"/>
    <property type="evidence" value="ECO:0007669"/>
    <property type="project" value="UniProtKB-KW"/>
</dbReference>
<dbReference type="SUPFAM" id="SSF158472">
    <property type="entry name" value="HAMP domain-like"/>
    <property type="match status" value="1"/>
</dbReference>
<dbReference type="InterPro" id="IPR003594">
    <property type="entry name" value="HATPase_dom"/>
</dbReference>
<evidence type="ECO:0000259" key="12">
    <source>
        <dbReference type="PROSITE" id="PS50885"/>
    </source>
</evidence>
<keyword evidence="10" id="KW-0812">Transmembrane</keyword>
<evidence type="ECO:0000256" key="1">
    <source>
        <dbReference type="ARBA" id="ARBA00000085"/>
    </source>
</evidence>
<dbReference type="InterPro" id="IPR036890">
    <property type="entry name" value="HATPase_C_sf"/>
</dbReference>
<feature type="transmembrane region" description="Helical" evidence="10">
    <location>
        <begin position="213"/>
        <end position="233"/>
    </location>
</feature>
<dbReference type="InterPro" id="IPR036097">
    <property type="entry name" value="HisK_dim/P_sf"/>
</dbReference>
<dbReference type="InterPro" id="IPR003660">
    <property type="entry name" value="HAMP_dom"/>
</dbReference>
<dbReference type="PANTHER" id="PTHR42878">
    <property type="entry name" value="TWO-COMPONENT HISTIDINE KINASE"/>
    <property type="match status" value="1"/>
</dbReference>
<evidence type="ECO:0000256" key="8">
    <source>
        <dbReference type="ARBA" id="ARBA00022840"/>
    </source>
</evidence>
<dbReference type="SMART" id="SM00304">
    <property type="entry name" value="HAMP"/>
    <property type="match status" value="1"/>
</dbReference>
<comment type="catalytic activity">
    <reaction evidence="1">
        <text>ATP + protein L-histidine = ADP + protein N-phospho-L-histidine.</text>
        <dbReference type="EC" id="2.7.13.3"/>
    </reaction>
</comment>